<dbReference type="AlphaFoldDB" id="A0A0K9Q0Y7"/>
<name>A0A0K9Q0Y7_ZOSMR</name>
<evidence type="ECO:0000313" key="4">
    <source>
        <dbReference type="Proteomes" id="UP000036987"/>
    </source>
</evidence>
<gene>
    <name evidence="3" type="ORF">ZOSMA_122G00820</name>
</gene>
<dbReference type="STRING" id="29655.A0A0K9Q0Y7"/>
<dbReference type="GO" id="GO:1902388">
    <property type="term" value="F:ceramide 1-phosphate transfer activity"/>
    <property type="evidence" value="ECO:0000318"/>
    <property type="project" value="GO_Central"/>
</dbReference>
<feature type="domain" description="Glycolipid transfer protein" evidence="2">
    <location>
        <begin position="26"/>
        <end position="165"/>
    </location>
</feature>
<reference evidence="4" key="1">
    <citation type="journal article" date="2016" name="Nature">
        <title>The genome of the seagrass Zostera marina reveals angiosperm adaptation to the sea.</title>
        <authorList>
            <person name="Olsen J.L."/>
            <person name="Rouze P."/>
            <person name="Verhelst B."/>
            <person name="Lin Y.-C."/>
            <person name="Bayer T."/>
            <person name="Collen J."/>
            <person name="Dattolo E."/>
            <person name="De Paoli E."/>
            <person name="Dittami S."/>
            <person name="Maumus F."/>
            <person name="Michel G."/>
            <person name="Kersting A."/>
            <person name="Lauritano C."/>
            <person name="Lohaus R."/>
            <person name="Toepel M."/>
            <person name="Tonon T."/>
            <person name="Vanneste K."/>
            <person name="Amirebrahimi M."/>
            <person name="Brakel J."/>
            <person name="Bostroem C."/>
            <person name="Chovatia M."/>
            <person name="Grimwood J."/>
            <person name="Jenkins J.W."/>
            <person name="Jueterbock A."/>
            <person name="Mraz A."/>
            <person name="Stam W.T."/>
            <person name="Tice H."/>
            <person name="Bornberg-Bauer E."/>
            <person name="Green P.J."/>
            <person name="Pearson G.A."/>
            <person name="Procaccini G."/>
            <person name="Duarte C.M."/>
            <person name="Schmutz J."/>
            <person name="Reusch T.B.H."/>
            <person name="Van de Peer Y."/>
        </authorList>
    </citation>
    <scope>NUCLEOTIDE SEQUENCE [LARGE SCALE GENOMIC DNA]</scope>
    <source>
        <strain evidence="4">cv. Finnish</strain>
    </source>
</reference>
<dbReference type="Proteomes" id="UP000036987">
    <property type="component" value="Unassembled WGS sequence"/>
</dbReference>
<dbReference type="InterPro" id="IPR036497">
    <property type="entry name" value="GLTP_sf"/>
</dbReference>
<dbReference type="GO" id="GO:1902387">
    <property type="term" value="F:ceramide 1-phosphate binding"/>
    <property type="evidence" value="ECO:0000318"/>
    <property type="project" value="GO_Central"/>
</dbReference>
<evidence type="ECO:0000256" key="1">
    <source>
        <dbReference type="ARBA" id="ARBA00022448"/>
    </source>
</evidence>
<dbReference type="Pfam" id="PF08718">
    <property type="entry name" value="GLTP"/>
    <property type="match status" value="1"/>
</dbReference>
<evidence type="ECO:0000259" key="2">
    <source>
        <dbReference type="Pfam" id="PF08718"/>
    </source>
</evidence>
<dbReference type="GO" id="GO:0035627">
    <property type="term" value="P:ceramide transport"/>
    <property type="evidence" value="ECO:0000318"/>
    <property type="project" value="GO_Central"/>
</dbReference>
<evidence type="ECO:0000313" key="3">
    <source>
        <dbReference type="EMBL" id="KMZ74814.1"/>
    </source>
</evidence>
<dbReference type="SUPFAM" id="SSF110004">
    <property type="entry name" value="Glycolipid transfer protein, GLTP"/>
    <property type="match status" value="1"/>
</dbReference>
<proteinExistence type="predicted"/>
<keyword evidence="1" id="KW-0813">Transport</keyword>
<dbReference type="GO" id="GO:0120009">
    <property type="term" value="P:intermembrane lipid transfer"/>
    <property type="evidence" value="ECO:0000318"/>
    <property type="project" value="GO_Central"/>
</dbReference>
<dbReference type="EMBL" id="LFYR01000244">
    <property type="protein sequence ID" value="KMZ74814.1"/>
    <property type="molecule type" value="Genomic_DNA"/>
</dbReference>
<dbReference type="OrthoDB" id="205255at2759"/>
<dbReference type="FunFam" id="1.10.3520.10:FF:000001">
    <property type="entry name" value="Pleckstrin domain-containing family A member 8"/>
    <property type="match status" value="1"/>
</dbReference>
<keyword evidence="4" id="KW-1185">Reference proteome</keyword>
<protein>
    <submittedName>
        <fullName evidence="3">Putative Glycolipid transfer protein</fullName>
    </submittedName>
</protein>
<comment type="caution">
    <text evidence="3">The sequence shown here is derived from an EMBL/GenBank/DDBJ whole genome shotgun (WGS) entry which is preliminary data.</text>
</comment>
<dbReference type="InterPro" id="IPR014830">
    <property type="entry name" value="Glycolipid_transfer_prot_dom"/>
</dbReference>
<dbReference type="PANTHER" id="PTHR10219:SF25">
    <property type="entry name" value="PLECKSTRIN HOMOLOGY DOMAIN-CONTAINING FAMILY A MEMBER 8"/>
    <property type="match status" value="1"/>
</dbReference>
<organism evidence="3 4">
    <name type="scientific">Zostera marina</name>
    <name type="common">Eelgrass</name>
    <dbReference type="NCBI Taxonomy" id="29655"/>
    <lineage>
        <taxon>Eukaryota</taxon>
        <taxon>Viridiplantae</taxon>
        <taxon>Streptophyta</taxon>
        <taxon>Embryophyta</taxon>
        <taxon>Tracheophyta</taxon>
        <taxon>Spermatophyta</taxon>
        <taxon>Magnoliopsida</taxon>
        <taxon>Liliopsida</taxon>
        <taxon>Zosteraceae</taxon>
        <taxon>Zostera</taxon>
    </lineage>
</organism>
<dbReference type="Gene3D" id="1.10.3520.10">
    <property type="entry name" value="Glycolipid transfer protein"/>
    <property type="match status" value="1"/>
</dbReference>
<accession>A0A0K9Q0Y7</accession>
<dbReference type="GO" id="GO:0005829">
    <property type="term" value="C:cytosol"/>
    <property type="evidence" value="ECO:0000318"/>
    <property type="project" value="GO_Central"/>
</dbReference>
<sequence>MGETTVFTPCLEAMENVRNNDGSILSKPFLDMCRNILPVLDKFGTAMGVVKIDINGNITRLEKKYDSDHSKYHLLYSIVEEEVESKTTKRSSSNTNGLLWLTRAMDYLIELFGNLVEHPDWSMSHVCTHSYAKTLKQWHGFLASSSFTIAMKLAPDRKKFMQVIGGESEKLIADIQAFHALFSPFLQENHKVLVNYGVDNLKAS</sequence>
<dbReference type="PANTHER" id="PTHR10219">
    <property type="entry name" value="GLYCOLIPID TRANSFER PROTEIN-RELATED"/>
    <property type="match status" value="1"/>
</dbReference>